<dbReference type="Pfam" id="PF01494">
    <property type="entry name" value="FAD_binding_3"/>
    <property type="match status" value="1"/>
</dbReference>
<feature type="region of interest" description="Disordered" evidence="5">
    <location>
        <begin position="359"/>
        <end position="378"/>
    </location>
</feature>
<reference evidence="7 8" key="1">
    <citation type="submission" date="2024-07" db="EMBL/GenBank/DDBJ databases">
        <title>Section-level genome sequencing and comparative genomics of Aspergillus sections Usti and Cavernicolus.</title>
        <authorList>
            <consortium name="Lawrence Berkeley National Laboratory"/>
            <person name="Nybo J.L."/>
            <person name="Vesth T.C."/>
            <person name="Theobald S."/>
            <person name="Frisvad J.C."/>
            <person name="Larsen T.O."/>
            <person name="Kjaerboelling I."/>
            <person name="Rothschild-Mancinelli K."/>
            <person name="Lyhne E.K."/>
            <person name="Kogle M.E."/>
            <person name="Barry K."/>
            <person name="Clum A."/>
            <person name="Na H."/>
            <person name="Ledsgaard L."/>
            <person name="Lin J."/>
            <person name="Lipzen A."/>
            <person name="Kuo A."/>
            <person name="Riley R."/>
            <person name="Mondo S."/>
            <person name="LaButti K."/>
            <person name="Haridas S."/>
            <person name="Pangalinan J."/>
            <person name="Salamov A.A."/>
            <person name="Simmons B.A."/>
            <person name="Magnuson J.K."/>
            <person name="Chen J."/>
            <person name="Drula E."/>
            <person name="Henrissat B."/>
            <person name="Wiebenga A."/>
            <person name="Lubbers R.J."/>
            <person name="Gomes A.C."/>
            <person name="Macurrencykelacurrency M.R."/>
            <person name="Stajich J."/>
            <person name="Grigoriev I.V."/>
            <person name="Mortensen U.H."/>
            <person name="De vries R.P."/>
            <person name="Baker S.E."/>
            <person name="Andersen M.R."/>
        </authorList>
    </citation>
    <scope>NUCLEOTIDE SEQUENCE [LARGE SCALE GENOMIC DNA]</scope>
    <source>
        <strain evidence="7 8">CBS 756.74</strain>
    </source>
</reference>
<evidence type="ECO:0000313" key="8">
    <source>
        <dbReference type="Proteomes" id="UP001610444"/>
    </source>
</evidence>
<organism evidence="7 8">
    <name type="scientific">Aspergillus pseudodeflectus</name>
    <dbReference type="NCBI Taxonomy" id="176178"/>
    <lineage>
        <taxon>Eukaryota</taxon>
        <taxon>Fungi</taxon>
        <taxon>Dikarya</taxon>
        <taxon>Ascomycota</taxon>
        <taxon>Pezizomycotina</taxon>
        <taxon>Eurotiomycetes</taxon>
        <taxon>Eurotiomycetidae</taxon>
        <taxon>Eurotiales</taxon>
        <taxon>Aspergillaceae</taxon>
        <taxon>Aspergillus</taxon>
        <taxon>Aspergillus subgen. Nidulantes</taxon>
    </lineage>
</organism>
<keyword evidence="4" id="KW-0560">Oxidoreductase</keyword>
<comment type="similarity">
    <text evidence="1">Belongs to the paxM FAD-dependent monooxygenase family.</text>
</comment>
<dbReference type="EMBL" id="JBFXLR010000017">
    <property type="protein sequence ID" value="KAL2851777.1"/>
    <property type="molecule type" value="Genomic_DNA"/>
</dbReference>
<feature type="domain" description="FAD-binding" evidence="6">
    <location>
        <begin position="11"/>
        <end position="358"/>
    </location>
</feature>
<keyword evidence="8" id="KW-1185">Reference proteome</keyword>
<evidence type="ECO:0000313" key="7">
    <source>
        <dbReference type="EMBL" id="KAL2851777.1"/>
    </source>
</evidence>
<evidence type="ECO:0000256" key="5">
    <source>
        <dbReference type="SAM" id="MobiDB-lite"/>
    </source>
</evidence>
<dbReference type="SUPFAM" id="SSF51905">
    <property type="entry name" value="FAD/NAD(P)-binding domain"/>
    <property type="match status" value="1"/>
</dbReference>
<dbReference type="RefSeq" id="XP_070900034.1">
    <property type="nucleotide sequence ID" value="XM_071047797.1"/>
</dbReference>
<dbReference type="PANTHER" id="PTHR47356">
    <property type="entry name" value="FAD-DEPENDENT MONOOXYGENASE ASQG-RELATED"/>
    <property type="match status" value="1"/>
</dbReference>
<evidence type="ECO:0000256" key="3">
    <source>
        <dbReference type="ARBA" id="ARBA00022827"/>
    </source>
</evidence>
<keyword evidence="2" id="KW-0285">Flavoprotein</keyword>
<dbReference type="InterPro" id="IPR036188">
    <property type="entry name" value="FAD/NAD-bd_sf"/>
</dbReference>
<evidence type="ECO:0000256" key="1">
    <source>
        <dbReference type="ARBA" id="ARBA00007992"/>
    </source>
</evidence>
<proteinExistence type="inferred from homology"/>
<comment type="caution">
    <text evidence="7">The sequence shown here is derived from an EMBL/GenBank/DDBJ whole genome shotgun (WGS) entry which is preliminary data.</text>
</comment>
<dbReference type="InterPro" id="IPR050562">
    <property type="entry name" value="FAD_mOase_fung"/>
</dbReference>
<keyword evidence="3" id="KW-0274">FAD</keyword>
<sequence>MPPTLKPLRPCHILIAGSGIAGLTLALTLETHGIPYTLLEAYPEIIPKSGAGICLLPNGLRILDQLGCYEDLIERIGGRDACMQNVYVRDEAGRALHVSDGWGETMVGRWGYSGLWCDRSTILQTIYDHIVDKWRLLTGKRVASTRHLEDSVEVTTTDGSVYTGDILVGADGTHSRVREEIVRYANEIGAGEEYDDGDQVSATYACLFGLSTTPSPSTSPSSSTPKSLPKGLLGWNLGHRYSYVLGTGPPDRTYWLLSIHMGKTYQGTEIPHFTEEDKERIVREHWDDPVTEDLRMRDLYESRLHVVVSPLREVVYKRWDCGRMVVLGDAAHKMLPIIAQGGNQAIETVAAFTNELVDALSSPPSSSPSPSPTPLSRPEITTLLTTLQATRTARLAAIIEMGQQRQKMDVLLTPELEKLMLNKFPALMPGVLVKRWDQSLPGAVSLKWLGRSGRGGVVPYEDEVGEEVGEGRKEWQEGIAKI</sequence>
<name>A0ABR4KIA6_9EURO</name>
<evidence type="ECO:0000256" key="4">
    <source>
        <dbReference type="ARBA" id="ARBA00023002"/>
    </source>
</evidence>
<dbReference type="Gene3D" id="3.50.50.60">
    <property type="entry name" value="FAD/NAD(P)-binding domain"/>
    <property type="match status" value="1"/>
</dbReference>
<gene>
    <name evidence="7" type="ORF">BJX68DRAFT_275197</name>
</gene>
<evidence type="ECO:0000259" key="6">
    <source>
        <dbReference type="Pfam" id="PF01494"/>
    </source>
</evidence>
<dbReference type="Proteomes" id="UP001610444">
    <property type="component" value="Unassembled WGS sequence"/>
</dbReference>
<dbReference type="PANTHER" id="PTHR47356:SF2">
    <property type="entry name" value="FAD-BINDING DOMAIN-CONTAINING PROTEIN-RELATED"/>
    <property type="match status" value="1"/>
</dbReference>
<feature type="compositionally biased region" description="Pro residues" evidence="5">
    <location>
        <begin position="365"/>
        <end position="375"/>
    </location>
</feature>
<accession>A0ABR4KIA6</accession>
<dbReference type="InterPro" id="IPR002938">
    <property type="entry name" value="FAD-bd"/>
</dbReference>
<dbReference type="GeneID" id="98162961"/>
<evidence type="ECO:0000256" key="2">
    <source>
        <dbReference type="ARBA" id="ARBA00022630"/>
    </source>
</evidence>
<dbReference type="PRINTS" id="PR00420">
    <property type="entry name" value="RNGMNOXGNASE"/>
</dbReference>
<protein>
    <recommendedName>
        <fullName evidence="6">FAD-binding domain-containing protein</fullName>
    </recommendedName>
</protein>